<evidence type="ECO:0000313" key="1">
    <source>
        <dbReference type="EMBL" id="QCI15646.1"/>
    </source>
</evidence>
<organism evidence="1 2">
    <name type="scientific">Pseudomonas putida</name>
    <name type="common">Arthrobacter siderocapsulatus</name>
    <dbReference type="NCBI Taxonomy" id="303"/>
    <lineage>
        <taxon>Bacteria</taxon>
        <taxon>Pseudomonadati</taxon>
        <taxon>Pseudomonadota</taxon>
        <taxon>Gammaproteobacteria</taxon>
        <taxon>Pseudomonadales</taxon>
        <taxon>Pseudomonadaceae</taxon>
        <taxon>Pseudomonas</taxon>
    </lineage>
</organism>
<geneLocation type="plasmid" evidence="2">
    <name>ppp1290</name>
</geneLocation>
<dbReference type="Proteomes" id="UP000298551">
    <property type="component" value="Plasmid pPp1290"/>
</dbReference>
<dbReference type="InterPro" id="IPR036930">
    <property type="entry name" value="WGR_dom_sf"/>
</dbReference>
<dbReference type="EMBL" id="CP039372">
    <property type="protein sequence ID" value="QCI15646.1"/>
    <property type="molecule type" value="Genomic_DNA"/>
</dbReference>
<gene>
    <name evidence="1" type="ORF">E6B08_30485</name>
</gene>
<accession>A0A177YCL6</accession>
<evidence type="ECO:0000313" key="2">
    <source>
        <dbReference type="Proteomes" id="UP000298551"/>
    </source>
</evidence>
<keyword evidence="1" id="KW-0614">Plasmid</keyword>
<dbReference type="AlphaFoldDB" id="A0A177YCL6"/>
<protein>
    <recommendedName>
        <fullName evidence="3">WGR domain-containing protein</fullName>
    </recommendedName>
</protein>
<reference evidence="2" key="1">
    <citation type="submission" date="2019-04" db="EMBL/GenBank/DDBJ databases">
        <title>Genome sequence of Pseudomonas putida 1290, an auxin catabolizing strain.</title>
        <authorList>
            <person name="Laird T.S."/>
            <person name="Leveau J.H.J."/>
        </authorList>
    </citation>
    <scope>NUCLEOTIDE SEQUENCE [LARGE SCALE GENOMIC DNA]</scope>
    <source>
        <strain evidence="2">1290</strain>
        <plasmid evidence="2">ppp1290</plasmid>
    </source>
</reference>
<sequence>MITTATRYLNRPYYARWERGARFYELRILVDLIGHTVAMRNWGISGEHGVGEIRTVLASDEACTKLIHRVSRQLHKRCYLPVYNGGNA</sequence>
<name>A0A177YCL6_PSEPU</name>
<dbReference type="SUPFAM" id="SSF142921">
    <property type="entry name" value="WGR domain-like"/>
    <property type="match status" value="1"/>
</dbReference>
<proteinExistence type="predicted"/>
<evidence type="ECO:0008006" key="3">
    <source>
        <dbReference type="Google" id="ProtNLM"/>
    </source>
</evidence>